<dbReference type="Pfam" id="PF00675">
    <property type="entry name" value="Peptidase_M16"/>
    <property type="match status" value="1"/>
</dbReference>
<reference evidence="7 8" key="1">
    <citation type="journal article" date="2011" name="J. Bacteriol.">
        <title>Genome sequence of the ethanol-producing Zymomonas mobilis subsp. mobilis lectotype strain ATCC 10988.</title>
        <authorList>
            <person name="Pappas K.M."/>
            <person name="Kouvelis V.N."/>
            <person name="Saunders E."/>
            <person name="Brettin T.S."/>
            <person name="Bruce D."/>
            <person name="Detter C."/>
            <person name="Balakireva M."/>
            <person name="Han C.S."/>
            <person name="Savvakis G."/>
            <person name="Kyrpides N.C."/>
            <person name="Typas M.A."/>
        </authorList>
    </citation>
    <scope>NUCLEOTIDE SEQUENCE [LARGE SCALE GENOMIC DNA]</scope>
    <source>
        <strain evidence="8">ATCC 10988 / DSM 424 / CCUG 17860 / LMG 404 / NCIMB 8938 / NRRL B-806 / ZM1</strain>
    </source>
</reference>
<feature type="domain" description="Peptidase M16 C-terminal" evidence="6">
    <location>
        <begin position="218"/>
        <end position="390"/>
    </location>
</feature>
<keyword evidence="2" id="KW-0645">Protease</keyword>
<dbReference type="InterPro" id="IPR007863">
    <property type="entry name" value="Peptidase_M16_C"/>
</dbReference>
<dbReference type="EMBL" id="CP002850">
    <property type="protein sequence ID" value="AEH63499.1"/>
    <property type="molecule type" value="Genomic_DNA"/>
</dbReference>
<dbReference type="PANTHER" id="PTHR11851:SF49">
    <property type="entry name" value="MITOCHONDRIAL-PROCESSING PEPTIDASE SUBUNIT ALPHA"/>
    <property type="match status" value="1"/>
</dbReference>
<evidence type="ECO:0000259" key="5">
    <source>
        <dbReference type="Pfam" id="PF00675"/>
    </source>
</evidence>
<dbReference type="SUPFAM" id="SSF63411">
    <property type="entry name" value="LuxS/MPP-like metallohydrolase"/>
    <property type="match status" value="4"/>
</dbReference>
<evidence type="ECO:0000313" key="7">
    <source>
        <dbReference type="EMBL" id="AEH63499.1"/>
    </source>
</evidence>
<dbReference type="AlphaFoldDB" id="A0A0H3G3U6"/>
<evidence type="ECO:0000256" key="1">
    <source>
        <dbReference type="ARBA" id="ARBA00007261"/>
    </source>
</evidence>
<feature type="chain" id="PRO_5002609787" evidence="4">
    <location>
        <begin position="26"/>
        <end position="948"/>
    </location>
</feature>
<dbReference type="OrthoDB" id="9811314at2"/>
<feature type="signal peptide" evidence="4">
    <location>
        <begin position="1"/>
        <end position="25"/>
    </location>
</feature>
<keyword evidence="2" id="KW-0378">Hydrolase</keyword>
<organism evidence="7 8">
    <name type="scientific">Zymomonas mobilis subsp. mobilis (strain ATCC 10988 / DSM 424 / LMG 404 / NCIMB 8938 / NRRL B-806 / ZM1)</name>
    <dbReference type="NCBI Taxonomy" id="555217"/>
    <lineage>
        <taxon>Bacteria</taxon>
        <taxon>Pseudomonadati</taxon>
        <taxon>Pseudomonadota</taxon>
        <taxon>Alphaproteobacteria</taxon>
        <taxon>Sphingomonadales</taxon>
        <taxon>Zymomonadaceae</taxon>
        <taxon>Zymomonas</taxon>
    </lineage>
</organism>
<dbReference type="Pfam" id="PF05193">
    <property type="entry name" value="Peptidase_M16_C"/>
    <property type="match status" value="2"/>
</dbReference>
<name>A0A0H3G3U6_ZYMMA</name>
<evidence type="ECO:0000259" key="6">
    <source>
        <dbReference type="Pfam" id="PF05193"/>
    </source>
</evidence>
<dbReference type="InterPro" id="IPR050361">
    <property type="entry name" value="MPP/UQCRC_Complex"/>
</dbReference>
<sequence length="948" mass="104556" precursor="true">MKKLTRILACCILSSTLLTPPVIMAHPPIKKAENTSALLQSLAKQINLPWQSFTLPNGLRVLVHTDHKAPVVGVSVWYHVGSKDEPKGKTGFAHLFEHLMFEGSQNIQGSFWKPLRETGATDSNGTTNFDRTNYYETVPTSALDRVLYMESDRMGYLLQGMTQEKLDNQRAVVQNEKRQKDNRPYSTVGYAITQALVPEGHPYHHDTIGSMEDLDAASLDTVKDWFRENYGPNNAVLVLAGDIDIDKAKTMVNHYFGAIPRGRDIVHPETPIWTLPTRKDEVITDKVALSKIYRAWSIPSYNNPDSIPLDLSAAVLGGLASSRLDQILVHQEQLAVNVSATTQSFEGQGRFLVSVTVKPGVNPQYVSQRLDKILAEYLEKGATQDEVNRAAMDVLSESVAESVSAQGPILAQGLLYAKDPDYYKKALYAVATSTAEAVQKSTQKWLSRPVYALTVLPGERQAYQESQSGKSTPKTDNNLILPTAPQPASSEIASPREALPAVGKVPDVRFPTITHSQLKNGIAVSYAQRPAVPLTTVLISFDGGITADTALPGTESLMLSMLTEGTKEKDVIELSKEKERLGAVISFGAGDDYSSMTFLSPSVTFRQTTGLASEMLFGSTFPEKELARLKASTLANMAASRQSPAWLATRALRQNLYGEGHPYRHLVTEENIQKITRQNLLDFRQKWIRPYKAHIFIVSDQSLDQILPVLNNVFGHWQIPNDAGELKPTSTAKAGHLSDILLINRPQSPQSVIMAASVLPLKEKEDQDTLFNLDVANSILGGNFLSRLNMDLRQNKGWSYGVGSQINARTLSSEFSLAAPVQTNQTAASINAIQEDINHFLTDKGITDAELRETVTGIINRTPAAYEKSSNILGGMVDLALMNRPDNYYDTLNQRYRALTPSELDKTARQWLSSQALSWVVVGDANLVKPQLEKRGLSVEQVESDKIK</sequence>
<gene>
    <name evidence="7" type="ordered locus">Zmob_1685</name>
</gene>
<keyword evidence="2" id="KW-0482">Metalloprotease</keyword>
<evidence type="ECO:0000256" key="2">
    <source>
        <dbReference type="ARBA" id="ARBA00023049"/>
    </source>
</evidence>
<dbReference type="Proteomes" id="UP000001494">
    <property type="component" value="Chromosome"/>
</dbReference>
<dbReference type="RefSeq" id="WP_014501209.1">
    <property type="nucleotide sequence ID" value="NC_017262.1"/>
</dbReference>
<dbReference type="KEGG" id="zmm:Zmob_1685"/>
<dbReference type="GO" id="GO:0046872">
    <property type="term" value="F:metal ion binding"/>
    <property type="evidence" value="ECO:0007669"/>
    <property type="project" value="InterPro"/>
</dbReference>
<feature type="domain" description="Peptidase M16 N-terminal" evidence="5">
    <location>
        <begin position="60"/>
        <end position="184"/>
    </location>
</feature>
<accession>A0A0H3G3U6</accession>
<feature type="domain" description="Peptidase M16 C-terminal" evidence="6">
    <location>
        <begin position="674"/>
        <end position="855"/>
    </location>
</feature>
<dbReference type="InterPro" id="IPR011249">
    <property type="entry name" value="Metalloenz_LuxS/M16"/>
</dbReference>
<keyword evidence="4" id="KW-0732">Signal</keyword>
<protein>
    <submittedName>
        <fullName evidence="7">Peptidase M16 domain protein</fullName>
    </submittedName>
</protein>
<evidence type="ECO:0000256" key="3">
    <source>
        <dbReference type="SAM" id="MobiDB-lite"/>
    </source>
</evidence>
<dbReference type="Gene3D" id="3.30.830.10">
    <property type="entry name" value="Metalloenzyme, LuxS/M16 peptidase-like"/>
    <property type="match status" value="4"/>
</dbReference>
<feature type="region of interest" description="Disordered" evidence="3">
    <location>
        <begin position="462"/>
        <end position="494"/>
    </location>
</feature>
<evidence type="ECO:0000256" key="4">
    <source>
        <dbReference type="SAM" id="SignalP"/>
    </source>
</evidence>
<dbReference type="PANTHER" id="PTHR11851">
    <property type="entry name" value="METALLOPROTEASE"/>
    <property type="match status" value="1"/>
</dbReference>
<dbReference type="HOGENOM" id="CLU_007487_0_0_5"/>
<feature type="compositionally biased region" description="Polar residues" evidence="3">
    <location>
        <begin position="463"/>
        <end position="492"/>
    </location>
</feature>
<proteinExistence type="inferred from homology"/>
<dbReference type="eggNOG" id="COG0612">
    <property type="taxonomic scope" value="Bacteria"/>
</dbReference>
<comment type="similarity">
    <text evidence="1">Belongs to the peptidase M16 family.</text>
</comment>
<dbReference type="InterPro" id="IPR011765">
    <property type="entry name" value="Pept_M16_N"/>
</dbReference>
<evidence type="ECO:0000313" key="8">
    <source>
        <dbReference type="Proteomes" id="UP000001494"/>
    </source>
</evidence>